<gene>
    <name evidence="2" type="ORF">E2C01_061977</name>
</gene>
<name>A0A5B7HCE5_PORTR</name>
<evidence type="ECO:0000256" key="1">
    <source>
        <dbReference type="SAM" id="MobiDB-lite"/>
    </source>
</evidence>
<protein>
    <submittedName>
        <fullName evidence="2">Uncharacterized protein</fullName>
    </submittedName>
</protein>
<organism evidence="2 3">
    <name type="scientific">Portunus trituberculatus</name>
    <name type="common">Swimming crab</name>
    <name type="synonym">Neptunus trituberculatus</name>
    <dbReference type="NCBI Taxonomy" id="210409"/>
    <lineage>
        <taxon>Eukaryota</taxon>
        <taxon>Metazoa</taxon>
        <taxon>Ecdysozoa</taxon>
        <taxon>Arthropoda</taxon>
        <taxon>Crustacea</taxon>
        <taxon>Multicrustacea</taxon>
        <taxon>Malacostraca</taxon>
        <taxon>Eumalacostraca</taxon>
        <taxon>Eucarida</taxon>
        <taxon>Decapoda</taxon>
        <taxon>Pleocyemata</taxon>
        <taxon>Brachyura</taxon>
        <taxon>Eubrachyura</taxon>
        <taxon>Portunoidea</taxon>
        <taxon>Portunidae</taxon>
        <taxon>Portuninae</taxon>
        <taxon>Portunus</taxon>
    </lineage>
</organism>
<dbReference type="AlphaFoldDB" id="A0A5B7HCE5"/>
<accession>A0A5B7HCE5</accession>
<evidence type="ECO:0000313" key="3">
    <source>
        <dbReference type="Proteomes" id="UP000324222"/>
    </source>
</evidence>
<evidence type="ECO:0000313" key="2">
    <source>
        <dbReference type="EMBL" id="MPC67793.1"/>
    </source>
</evidence>
<keyword evidence="3" id="KW-1185">Reference proteome</keyword>
<proteinExistence type="predicted"/>
<dbReference type="EMBL" id="VSRR010026769">
    <property type="protein sequence ID" value="MPC67793.1"/>
    <property type="molecule type" value="Genomic_DNA"/>
</dbReference>
<sequence>MLLKELTPQPPHLRSQTYIGNCSSTATTTTTTITATTTTGELLPPQPPLPTSTLEAFSYAHQNSFLVYPRLDLRSQTSSSRAVQVLTNATFFGLLDSAIRQLLSFPEQVPGIGVAVVHILGRSSCLWRQRLVSVDGSNLLLVFVMAVECAFLDWLALCSHWRVRLCESHTFTLPLHTPSSALNTPPFFLPPPYPSPSPPKAPTSPRTPSLPLKSQQGVCTLPAKGLKRQHQLSSLSPN</sequence>
<feature type="compositionally biased region" description="Pro residues" evidence="1">
    <location>
        <begin position="191"/>
        <end position="202"/>
    </location>
</feature>
<dbReference type="Proteomes" id="UP000324222">
    <property type="component" value="Unassembled WGS sequence"/>
</dbReference>
<reference evidence="2" key="1">
    <citation type="submission" date="2019-05" db="EMBL/GenBank/DDBJ databases">
        <title>Another draft genome of Portunus trituberculatus and its Hox gene families provides insights of decapod evolution.</title>
        <authorList>
            <person name="Jeong J.-H."/>
            <person name="Song I."/>
            <person name="Kim S."/>
            <person name="Choi T."/>
            <person name="Kim D."/>
            <person name="Ryu S."/>
            <person name="Kim W."/>
        </authorList>
    </citation>
    <scope>NUCLEOTIDE SEQUENCE [LARGE SCALE GENOMIC DNA]</scope>
    <source>
        <tissue evidence="2">Muscle</tissue>
    </source>
</reference>
<feature type="region of interest" description="Disordered" evidence="1">
    <location>
        <begin position="191"/>
        <end position="214"/>
    </location>
</feature>
<comment type="caution">
    <text evidence="2">The sequence shown here is derived from an EMBL/GenBank/DDBJ whole genome shotgun (WGS) entry which is preliminary data.</text>
</comment>